<dbReference type="AlphaFoldDB" id="A0AAD1TDY1"/>
<gene>
    <name evidence="2" type="ORF">PECUL_23A036274</name>
</gene>
<evidence type="ECO:0000313" key="2">
    <source>
        <dbReference type="EMBL" id="CAH2324250.1"/>
    </source>
</evidence>
<organism evidence="2 3">
    <name type="scientific">Pelobates cultripes</name>
    <name type="common">Western spadefoot toad</name>
    <dbReference type="NCBI Taxonomy" id="61616"/>
    <lineage>
        <taxon>Eukaryota</taxon>
        <taxon>Metazoa</taxon>
        <taxon>Chordata</taxon>
        <taxon>Craniata</taxon>
        <taxon>Vertebrata</taxon>
        <taxon>Euteleostomi</taxon>
        <taxon>Amphibia</taxon>
        <taxon>Batrachia</taxon>
        <taxon>Anura</taxon>
        <taxon>Pelobatoidea</taxon>
        <taxon>Pelobatidae</taxon>
        <taxon>Pelobates</taxon>
    </lineage>
</organism>
<evidence type="ECO:0000313" key="3">
    <source>
        <dbReference type="Proteomes" id="UP001295444"/>
    </source>
</evidence>
<name>A0AAD1TDY1_PELCU</name>
<dbReference type="EMBL" id="OW240923">
    <property type="protein sequence ID" value="CAH2324250.1"/>
    <property type="molecule type" value="Genomic_DNA"/>
</dbReference>
<reference evidence="2" key="1">
    <citation type="submission" date="2022-03" db="EMBL/GenBank/DDBJ databases">
        <authorList>
            <person name="Alioto T."/>
            <person name="Alioto T."/>
            <person name="Gomez Garrido J."/>
        </authorList>
    </citation>
    <scope>NUCLEOTIDE SEQUENCE</scope>
</reference>
<protein>
    <submittedName>
        <fullName evidence="2">Uncharacterized protein</fullName>
    </submittedName>
</protein>
<accession>A0AAD1TDY1</accession>
<proteinExistence type="predicted"/>
<feature type="region of interest" description="Disordered" evidence="1">
    <location>
        <begin position="45"/>
        <end position="88"/>
    </location>
</feature>
<evidence type="ECO:0000256" key="1">
    <source>
        <dbReference type="SAM" id="MobiDB-lite"/>
    </source>
</evidence>
<dbReference type="Proteomes" id="UP001295444">
    <property type="component" value="Chromosome 12"/>
</dbReference>
<feature type="compositionally biased region" description="Polar residues" evidence="1">
    <location>
        <begin position="73"/>
        <end position="83"/>
    </location>
</feature>
<sequence length="120" mass="12145">MAAGAAEVEVAGLGGKIAQDGAKDEERSCSPHPYLAVAAEVTSERAATRRKRRSAARRNSGGAYVTSADVTGPCQSRKSQSSLDWGIGGGAPLAPGKVMADFGVPEAEEKTGGPSTIISS</sequence>
<keyword evidence="3" id="KW-1185">Reference proteome</keyword>